<accession>A0A1J5TPP2</accession>
<dbReference type="EC" id="2.10.1.1" evidence="3"/>
<dbReference type="Pfam" id="PF03453">
    <property type="entry name" value="MoeA_N"/>
    <property type="match status" value="1"/>
</dbReference>
<name>A0A1J5TPP2_9ZZZZ</name>
<sequence length="457" mass="48746">MEHLRASEALNLILESVPLSGDETVMLVQSLGRVLAEAISANRDLPPYDVSAMDGFAVRSADVANAPARLVIIEDIKAGDMPTKTLQAGQCARIMTGAPMPQGADAVIRVEDTQAALADGGLPHPNPDRTTSHSTKLPKDGSQVAGYPPAGEGASVSLREVNHDSVQIDKTVKPGNDVRPRGESMKNGDVVLTAGTEITPGVIGVLATVKAAQFAVYRRPSVAILSTGDELEGMRDPVDPNKIPESNTYALMGQVQALGIEPVLLGIARDEPTELRRYLQEGLRFDVLLVSGGTSVGVHDYVRPTLEGLGVQMKFWRVAIKPGHPLAFGRTDKTSVFGLPGNPVSSMVCFEEFVAPALRHMMGSTRLYRRTVTARLAHPVKFRPGRTEFVRVQLSRDAAGYIASSTGSQSSGVLMSMARADGLMVIPSDSTGLAEGEQVTVQLLDGTVFQDDIGYRE</sequence>
<dbReference type="Gene3D" id="3.90.105.10">
    <property type="entry name" value="Molybdopterin biosynthesis moea protein, domain 2"/>
    <property type="match status" value="1"/>
</dbReference>
<dbReference type="InterPro" id="IPR036135">
    <property type="entry name" value="MoeA_linker/N_sf"/>
</dbReference>
<evidence type="ECO:0000256" key="1">
    <source>
        <dbReference type="ARBA" id="ARBA00001946"/>
    </source>
</evidence>
<keyword evidence="7" id="KW-0460">Magnesium</keyword>
<reference evidence="12" key="1">
    <citation type="submission" date="2016-10" db="EMBL/GenBank/DDBJ databases">
        <title>Sequence of Gallionella enrichment culture.</title>
        <authorList>
            <person name="Poehlein A."/>
            <person name="Muehling M."/>
            <person name="Daniel R."/>
        </authorList>
    </citation>
    <scope>NUCLEOTIDE SEQUENCE</scope>
</reference>
<dbReference type="EMBL" id="MLJW01000003">
    <property type="protein sequence ID" value="OIR18293.1"/>
    <property type="molecule type" value="Genomic_DNA"/>
</dbReference>
<dbReference type="Gene3D" id="3.40.980.10">
    <property type="entry name" value="MoaB/Mog-like domain"/>
    <property type="match status" value="1"/>
</dbReference>
<dbReference type="InterPro" id="IPR001453">
    <property type="entry name" value="MoaB/Mog_dom"/>
</dbReference>
<feature type="domain" description="MoaB/Mog" evidence="11">
    <location>
        <begin position="223"/>
        <end position="360"/>
    </location>
</feature>
<gene>
    <name evidence="12" type="primary">moeA_2</name>
    <name evidence="12" type="ORF">GALL_16210</name>
</gene>
<dbReference type="NCBIfam" id="NF045515">
    <property type="entry name" value="Glp_gephyrin"/>
    <property type="match status" value="1"/>
</dbReference>
<dbReference type="Gene3D" id="2.40.340.10">
    <property type="entry name" value="MoeA, C-terminal, domain IV"/>
    <property type="match status" value="1"/>
</dbReference>
<dbReference type="InterPro" id="IPR005110">
    <property type="entry name" value="MoeA_linker/N"/>
</dbReference>
<keyword evidence="8" id="KW-0501">Molybdenum cofactor biosynthesis</keyword>
<dbReference type="GO" id="GO:0006777">
    <property type="term" value="P:Mo-molybdopterin cofactor biosynthetic process"/>
    <property type="evidence" value="ECO:0007669"/>
    <property type="project" value="UniProtKB-KW"/>
</dbReference>
<evidence type="ECO:0000256" key="10">
    <source>
        <dbReference type="SAM" id="MobiDB-lite"/>
    </source>
</evidence>
<dbReference type="InterPro" id="IPR038987">
    <property type="entry name" value="MoeA-like"/>
</dbReference>
<dbReference type="Gene3D" id="2.170.190.11">
    <property type="entry name" value="Molybdopterin biosynthesis moea protein, domain 3"/>
    <property type="match status" value="1"/>
</dbReference>
<evidence type="ECO:0000259" key="11">
    <source>
        <dbReference type="SMART" id="SM00852"/>
    </source>
</evidence>
<dbReference type="SUPFAM" id="SSF63867">
    <property type="entry name" value="MoeA C-terminal domain-like"/>
    <property type="match status" value="1"/>
</dbReference>
<dbReference type="SMART" id="SM00852">
    <property type="entry name" value="MoCF_biosynth"/>
    <property type="match status" value="1"/>
</dbReference>
<dbReference type="InterPro" id="IPR036425">
    <property type="entry name" value="MoaB/Mog-like_dom_sf"/>
</dbReference>
<dbReference type="UniPathway" id="UPA00344"/>
<dbReference type="Pfam" id="PF00994">
    <property type="entry name" value="MoCF_biosynth"/>
    <property type="match status" value="1"/>
</dbReference>
<comment type="caution">
    <text evidence="12">The sequence shown here is derived from an EMBL/GenBank/DDBJ whole genome shotgun (WGS) entry which is preliminary data.</text>
</comment>
<feature type="region of interest" description="Disordered" evidence="10">
    <location>
        <begin position="117"/>
        <end position="143"/>
    </location>
</feature>
<dbReference type="FunFam" id="3.40.980.10:FF:000004">
    <property type="entry name" value="Molybdopterin molybdenumtransferase"/>
    <property type="match status" value="1"/>
</dbReference>
<evidence type="ECO:0000256" key="6">
    <source>
        <dbReference type="ARBA" id="ARBA00022723"/>
    </source>
</evidence>
<dbReference type="GO" id="GO:0046872">
    <property type="term" value="F:metal ion binding"/>
    <property type="evidence" value="ECO:0007669"/>
    <property type="project" value="UniProtKB-KW"/>
</dbReference>
<dbReference type="SUPFAM" id="SSF53218">
    <property type="entry name" value="Molybdenum cofactor biosynthesis proteins"/>
    <property type="match status" value="1"/>
</dbReference>
<dbReference type="SUPFAM" id="SSF63882">
    <property type="entry name" value="MoeA N-terminal region -like"/>
    <property type="match status" value="2"/>
</dbReference>
<evidence type="ECO:0000256" key="2">
    <source>
        <dbReference type="ARBA" id="ARBA00005046"/>
    </source>
</evidence>
<evidence type="ECO:0000256" key="9">
    <source>
        <dbReference type="ARBA" id="ARBA00047317"/>
    </source>
</evidence>
<evidence type="ECO:0000256" key="7">
    <source>
        <dbReference type="ARBA" id="ARBA00022842"/>
    </source>
</evidence>
<dbReference type="Pfam" id="PF03454">
    <property type="entry name" value="MoeA_C"/>
    <property type="match status" value="1"/>
</dbReference>
<evidence type="ECO:0000256" key="4">
    <source>
        <dbReference type="ARBA" id="ARBA00022505"/>
    </source>
</evidence>
<dbReference type="PANTHER" id="PTHR10192">
    <property type="entry name" value="MOLYBDOPTERIN BIOSYNTHESIS PROTEIN"/>
    <property type="match status" value="1"/>
</dbReference>
<dbReference type="AlphaFoldDB" id="A0A1J5TPP2"/>
<keyword evidence="4" id="KW-0500">Molybdenum</keyword>
<dbReference type="InterPro" id="IPR005111">
    <property type="entry name" value="MoeA_C_domain_IV"/>
</dbReference>
<comment type="cofactor">
    <cofactor evidence="1">
        <name>Mg(2+)</name>
        <dbReference type="ChEBI" id="CHEBI:18420"/>
    </cofactor>
</comment>
<dbReference type="GO" id="GO:0061599">
    <property type="term" value="F:molybdopterin molybdotransferase activity"/>
    <property type="evidence" value="ECO:0007669"/>
    <property type="project" value="UniProtKB-EC"/>
</dbReference>
<dbReference type="GO" id="GO:0005829">
    <property type="term" value="C:cytosol"/>
    <property type="evidence" value="ECO:0007669"/>
    <property type="project" value="TreeGrafter"/>
</dbReference>
<proteinExistence type="predicted"/>
<comment type="catalytic activity">
    <reaction evidence="9">
        <text>adenylyl-molybdopterin + molybdate = Mo-molybdopterin + AMP + H(+)</text>
        <dbReference type="Rhea" id="RHEA:35047"/>
        <dbReference type="ChEBI" id="CHEBI:15378"/>
        <dbReference type="ChEBI" id="CHEBI:36264"/>
        <dbReference type="ChEBI" id="CHEBI:62727"/>
        <dbReference type="ChEBI" id="CHEBI:71302"/>
        <dbReference type="ChEBI" id="CHEBI:456215"/>
        <dbReference type="EC" id="2.10.1.1"/>
    </reaction>
</comment>
<dbReference type="FunFam" id="2.170.190.11:FF:000001">
    <property type="entry name" value="Molybdopterin molybdenumtransferase"/>
    <property type="match status" value="1"/>
</dbReference>
<evidence type="ECO:0000256" key="8">
    <source>
        <dbReference type="ARBA" id="ARBA00023150"/>
    </source>
</evidence>
<dbReference type="NCBIfam" id="TIGR00177">
    <property type="entry name" value="molyb_syn"/>
    <property type="match status" value="1"/>
</dbReference>
<evidence type="ECO:0000256" key="3">
    <source>
        <dbReference type="ARBA" id="ARBA00013269"/>
    </source>
</evidence>
<comment type="pathway">
    <text evidence="2">Cofactor biosynthesis; molybdopterin biosynthesis.</text>
</comment>
<evidence type="ECO:0000313" key="12">
    <source>
        <dbReference type="EMBL" id="OIR18293.1"/>
    </source>
</evidence>
<keyword evidence="6" id="KW-0479">Metal-binding</keyword>
<organism evidence="12">
    <name type="scientific">mine drainage metagenome</name>
    <dbReference type="NCBI Taxonomy" id="410659"/>
    <lineage>
        <taxon>unclassified sequences</taxon>
        <taxon>metagenomes</taxon>
        <taxon>ecological metagenomes</taxon>
    </lineage>
</organism>
<dbReference type="InterPro" id="IPR036688">
    <property type="entry name" value="MoeA_C_domain_IV_sf"/>
</dbReference>
<dbReference type="CDD" id="cd00887">
    <property type="entry name" value="MoeA"/>
    <property type="match status" value="1"/>
</dbReference>
<dbReference type="PANTHER" id="PTHR10192:SF5">
    <property type="entry name" value="GEPHYRIN"/>
    <property type="match status" value="1"/>
</dbReference>
<keyword evidence="5 12" id="KW-0808">Transferase</keyword>
<protein>
    <recommendedName>
        <fullName evidence="3">molybdopterin molybdotransferase</fullName>
        <ecNumber evidence="3">2.10.1.1</ecNumber>
    </recommendedName>
</protein>
<evidence type="ECO:0000256" key="5">
    <source>
        <dbReference type="ARBA" id="ARBA00022679"/>
    </source>
</evidence>